<comment type="caution">
    <text evidence="4">The sequence shown here is derived from an EMBL/GenBank/DDBJ whole genome shotgun (WGS) entry which is preliminary data.</text>
</comment>
<dbReference type="Pfam" id="PF20419">
    <property type="entry name" value="DUF6701"/>
    <property type="match status" value="1"/>
</dbReference>
<dbReference type="EMBL" id="JBHRVV010000001">
    <property type="protein sequence ID" value="MFC3457492.1"/>
    <property type="molecule type" value="Genomic_DNA"/>
</dbReference>
<evidence type="ECO:0000259" key="2">
    <source>
        <dbReference type="Pfam" id="PF01345"/>
    </source>
</evidence>
<proteinExistence type="predicted"/>
<keyword evidence="1" id="KW-0732">Signal</keyword>
<protein>
    <submittedName>
        <fullName evidence="4">DUF6701 domain-containing protein</fullName>
    </submittedName>
</protein>
<dbReference type="InterPro" id="IPR047589">
    <property type="entry name" value="DUF11_rpt"/>
</dbReference>
<dbReference type="Gene3D" id="2.60.40.10">
    <property type="entry name" value="Immunoglobulins"/>
    <property type="match status" value="1"/>
</dbReference>
<organism evidence="4 5">
    <name type="scientific">Massilia haematophila</name>
    <dbReference type="NCBI Taxonomy" id="457923"/>
    <lineage>
        <taxon>Bacteria</taxon>
        <taxon>Pseudomonadati</taxon>
        <taxon>Pseudomonadota</taxon>
        <taxon>Betaproteobacteria</taxon>
        <taxon>Burkholderiales</taxon>
        <taxon>Oxalobacteraceae</taxon>
        <taxon>Telluria group</taxon>
        <taxon>Massilia</taxon>
    </lineage>
</organism>
<name>A0ABV7PIG3_9BURK</name>
<dbReference type="RefSeq" id="WP_379733784.1">
    <property type="nucleotide sequence ID" value="NZ_JBHRVV010000001.1"/>
</dbReference>
<dbReference type="Pfam" id="PF01345">
    <property type="entry name" value="DUF11"/>
    <property type="match status" value="1"/>
</dbReference>
<accession>A0ABV7PIG3</accession>
<feature type="chain" id="PRO_5046279954" evidence="1">
    <location>
        <begin position="26"/>
        <end position="1023"/>
    </location>
</feature>
<evidence type="ECO:0000256" key="1">
    <source>
        <dbReference type="SAM" id="SignalP"/>
    </source>
</evidence>
<keyword evidence="5" id="KW-1185">Reference proteome</keyword>
<dbReference type="Proteomes" id="UP001595665">
    <property type="component" value="Unassembled WGS sequence"/>
</dbReference>
<sequence>MARFRLLSFLALCGLLLALCAPARADTAIRLYKSFNGSVNFTGTQVTLRDSSNSSNACSVASSSANRKADLVVPAGATILSAQLYWAGSGPADNTVTFQGKSISAERKYTSATAGNGMNYFSGVADVTDYVKGSGTYTFSGLTVANGNPWCASQAVLGGFSLLVVYAHPSEPERVLNLYEGFRYVQNGEISFTANNFRWPRPWWPVVEKARIGHITWEGDATLAGGGERLIFDGKEMTDDMNPAGNQFNSRSNINRDYNSYGIDFDAYDTEVVQWILFAPSVTTIYRTGQDLVLLSAEILVVPTLPVSDLSIQMTRGGAMQVGQRATYTMVVTNNGPYTEAGPITVTNTLPAGMSYVSGSGVNWTCGASGQLVTCTYKPALAPNLSAPALTITASIDQSGKMLNTARVDGTSDNNEANDTASDEATALAPPVVSGTGYVFTDRACAPKVAYPSSACLPYSATVNGGSAATIYVTAVRDKMTVALSGTEEKTVSMQFGLACQDPASAPPTGAVKATYAGATLPFCMSNGSVPSAGTPWSPAVSMKFPANQASVAANFVYADVGTVQLYLLANGNVSPSVTFTSVPKQLEFRSIVSAGGMANPGAVDYAGGGFVAAGNAFYGVVGARLFDGSFAPNFGRETGNPDGVAVALSVPPVENVEQVAGALTQTRTSAVGGVGVTMQYSEVGVVVLTPGLSSYLATGRQIGGLRQNVGRFFPAYYRTSIETTPFGCADAMRCDPGLSGAAYSRQPFEVTVEAYNAEDNELKNFKGKWRQAVKLVAAAGQGGAALPAAAGSLAPGTLAPGAGADAFIRGTAEFELPVGYGPDDLAGKRYTDPTAVYLRASSTETLASGTVEVSSRRTNPEDSVEAGIMIVNGRLNVPGAQGVNTLPTPLRLQAQYWNGNAWLNHAEAPAEAFMPLDAVYSSCGGALVRAGLAPAPVGNTGLDNCNTALVRAASNDAITLAGGAGVFRLAPPGAGAGGSVWVRMRRPGMVKDGKERDWLPSTRGRVHFGAGRSPLIYLREVY</sequence>
<dbReference type="InterPro" id="IPR013783">
    <property type="entry name" value="Ig-like_fold"/>
</dbReference>
<reference evidence="5" key="1">
    <citation type="journal article" date="2019" name="Int. J. Syst. Evol. Microbiol.">
        <title>The Global Catalogue of Microorganisms (GCM) 10K type strain sequencing project: providing services to taxonomists for standard genome sequencing and annotation.</title>
        <authorList>
            <consortium name="The Broad Institute Genomics Platform"/>
            <consortium name="The Broad Institute Genome Sequencing Center for Infectious Disease"/>
            <person name="Wu L."/>
            <person name="Ma J."/>
        </authorList>
    </citation>
    <scope>NUCLEOTIDE SEQUENCE [LARGE SCALE GENOMIC DNA]</scope>
    <source>
        <strain evidence="5">CCM 7480</strain>
    </source>
</reference>
<evidence type="ECO:0000259" key="3">
    <source>
        <dbReference type="Pfam" id="PF20419"/>
    </source>
</evidence>
<gene>
    <name evidence="4" type="ORF">ACFOPH_04440</name>
</gene>
<dbReference type="NCBIfam" id="TIGR01451">
    <property type="entry name" value="B_ant_repeat"/>
    <property type="match status" value="1"/>
</dbReference>
<feature type="domain" description="DUF11" evidence="2">
    <location>
        <begin position="309"/>
        <end position="422"/>
    </location>
</feature>
<feature type="domain" description="DUF6701" evidence="3">
    <location>
        <begin position="460"/>
        <end position="1022"/>
    </location>
</feature>
<feature type="signal peptide" evidence="1">
    <location>
        <begin position="1"/>
        <end position="25"/>
    </location>
</feature>
<evidence type="ECO:0000313" key="5">
    <source>
        <dbReference type="Proteomes" id="UP001595665"/>
    </source>
</evidence>
<dbReference type="InterPro" id="IPR046524">
    <property type="entry name" value="DUF6701"/>
</dbReference>
<evidence type="ECO:0000313" key="4">
    <source>
        <dbReference type="EMBL" id="MFC3457492.1"/>
    </source>
</evidence>
<dbReference type="InterPro" id="IPR001434">
    <property type="entry name" value="OmcB-like_DUF11"/>
</dbReference>